<evidence type="ECO:0000313" key="1">
    <source>
        <dbReference type="EMBL" id="WLD57293.1"/>
    </source>
</evidence>
<gene>
    <name evidence="1" type="ORF">NFC81_11260</name>
</gene>
<reference evidence="1" key="1">
    <citation type="submission" date="2022-07" db="EMBL/GenBank/DDBJ databases">
        <title>Complete genome sequence of Salinispirillum sp. LH10-3-1 capable of multiple carbohydrate inversion isolated from a soda lake.</title>
        <authorList>
            <person name="Liu J."/>
            <person name="Zhai Y."/>
            <person name="Zhang H."/>
            <person name="Yang H."/>
            <person name="Qu J."/>
            <person name="Li J."/>
        </authorList>
    </citation>
    <scope>NUCLEOTIDE SEQUENCE</scope>
    <source>
        <strain evidence="1">LH 10-3-1</strain>
    </source>
</reference>
<dbReference type="RefSeq" id="WP_304994580.1">
    <property type="nucleotide sequence ID" value="NZ_CP101717.1"/>
</dbReference>
<name>A0AB38YDA2_9GAMM</name>
<dbReference type="EMBL" id="CP101717">
    <property type="protein sequence ID" value="WLD57293.1"/>
    <property type="molecule type" value="Genomic_DNA"/>
</dbReference>
<protein>
    <submittedName>
        <fullName evidence="1">Uncharacterized protein</fullName>
    </submittedName>
</protein>
<dbReference type="AlphaFoldDB" id="A0AB38YDA2"/>
<proteinExistence type="predicted"/>
<accession>A0AB38YDA2</accession>
<sequence>MALAPALERALVAAEAAQEQVVVAPEQAGVVEVAALALAPGRAAAVPRALSLLEGAVLAPEALVWVQ</sequence>
<organism evidence="1">
    <name type="scientific">Salinispirillum sp. LH 10-3-1</name>
    <dbReference type="NCBI Taxonomy" id="2952525"/>
    <lineage>
        <taxon>Bacteria</taxon>
        <taxon>Pseudomonadati</taxon>
        <taxon>Pseudomonadota</taxon>
        <taxon>Gammaproteobacteria</taxon>
        <taxon>Oceanospirillales</taxon>
        <taxon>Saccharospirillaceae</taxon>
        <taxon>Salinispirillum</taxon>
    </lineage>
</organism>